<reference evidence="4 5" key="1">
    <citation type="submission" date="2020-07" db="EMBL/GenBank/DDBJ databases">
        <title>Genomic Encyclopedia of Type Strains, Phase IV (KMG-IV): sequencing the most valuable type-strain genomes for metagenomic binning, comparative biology and taxonomic classification.</title>
        <authorList>
            <person name="Goeker M."/>
        </authorList>
    </citation>
    <scope>NUCLEOTIDE SEQUENCE [LARGE SCALE GENOMIC DNA]</scope>
    <source>
        <strain evidence="4 5">DSM 45533</strain>
    </source>
</reference>
<dbReference type="RefSeq" id="WP_181607753.1">
    <property type="nucleotide sequence ID" value="NZ_BAABAM010000001.1"/>
</dbReference>
<organism evidence="4 5">
    <name type="scientific">Nonomuraea soli</name>
    <dbReference type="NCBI Taxonomy" id="1032476"/>
    <lineage>
        <taxon>Bacteria</taxon>
        <taxon>Bacillati</taxon>
        <taxon>Actinomycetota</taxon>
        <taxon>Actinomycetes</taxon>
        <taxon>Streptosporangiales</taxon>
        <taxon>Streptosporangiaceae</taxon>
        <taxon>Nonomuraea</taxon>
    </lineage>
</organism>
<dbReference type="AlphaFoldDB" id="A0A7W0HN11"/>
<feature type="signal peptide" evidence="2">
    <location>
        <begin position="1"/>
        <end position="26"/>
    </location>
</feature>
<feature type="compositionally biased region" description="Basic and acidic residues" evidence="1">
    <location>
        <begin position="73"/>
        <end position="90"/>
    </location>
</feature>
<name>A0A7W0HN11_9ACTN</name>
<gene>
    <name evidence="4" type="ORF">HNR30_000351</name>
</gene>
<protein>
    <submittedName>
        <fullName evidence="4">Putative membrane protein YkoI</fullName>
    </submittedName>
</protein>
<evidence type="ECO:0000259" key="3">
    <source>
        <dbReference type="Pfam" id="PF03413"/>
    </source>
</evidence>
<feature type="compositionally biased region" description="Acidic residues" evidence="1">
    <location>
        <begin position="91"/>
        <end position="108"/>
    </location>
</feature>
<evidence type="ECO:0000256" key="2">
    <source>
        <dbReference type="SAM" id="SignalP"/>
    </source>
</evidence>
<dbReference type="Pfam" id="PF03413">
    <property type="entry name" value="PepSY"/>
    <property type="match status" value="1"/>
</dbReference>
<dbReference type="InterPro" id="IPR025711">
    <property type="entry name" value="PepSY"/>
</dbReference>
<keyword evidence="2" id="KW-0732">Signal</keyword>
<comment type="caution">
    <text evidence="4">The sequence shown here is derived from an EMBL/GenBank/DDBJ whole genome shotgun (WGS) entry which is preliminary data.</text>
</comment>
<evidence type="ECO:0000313" key="5">
    <source>
        <dbReference type="Proteomes" id="UP000530928"/>
    </source>
</evidence>
<feature type="domain" description="PepSY" evidence="3">
    <location>
        <begin position="33"/>
        <end position="87"/>
    </location>
</feature>
<dbReference type="Gene3D" id="3.10.450.40">
    <property type="match status" value="1"/>
</dbReference>
<evidence type="ECO:0000256" key="1">
    <source>
        <dbReference type="SAM" id="MobiDB-lite"/>
    </source>
</evidence>
<feature type="chain" id="PRO_5030919174" evidence="2">
    <location>
        <begin position="27"/>
        <end position="108"/>
    </location>
</feature>
<accession>A0A7W0HN11</accession>
<evidence type="ECO:0000313" key="4">
    <source>
        <dbReference type="EMBL" id="MBA2889016.1"/>
    </source>
</evidence>
<feature type="region of interest" description="Disordered" evidence="1">
    <location>
        <begin position="73"/>
        <end position="108"/>
    </location>
</feature>
<proteinExistence type="predicted"/>
<dbReference type="EMBL" id="JACDUR010000001">
    <property type="protein sequence ID" value="MBA2889016.1"/>
    <property type="molecule type" value="Genomic_DNA"/>
</dbReference>
<keyword evidence="5" id="KW-1185">Reference proteome</keyword>
<sequence length="108" mass="11539">MKTTTKIIAASLVTMGLVGAGSAAFAATQADPKITKEQAVKIAQDQVPGSALTDSEHERGHWDVEVTKDNVEHDFEIDDQNGKVLEHDTDTPDAADTDDDSDDANDDD</sequence>
<dbReference type="Proteomes" id="UP000530928">
    <property type="component" value="Unassembled WGS sequence"/>
</dbReference>